<dbReference type="PANTHER" id="PTHR11895">
    <property type="entry name" value="TRANSAMIDASE"/>
    <property type="match status" value="1"/>
</dbReference>
<dbReference type="InterPro" id="IPR023631">
    <property type="entry name" value="Amidase_dom"/>
</dbReference>
<comment type="caution">
    <text evidence="3">The sequence shown here is derived from an EMBL/GenBank/DDBJ whole genome shotgun (WGS) entry which is preliminary data.</text>
</comment>
<dbReference type="Gene3D" id="3.90.1300.10">
    <property type="entry name" value="Amidase signature (AS) domain"/>
    <property type="match status" value="1"/>
</dbReference>
<organism evidence="3 4">
    <name type="scientific">Roseococcus pinisoli</name>
    <dbReference type="NCBI Taxonomy" id="2835040"/>
    <lineage>
        <taxon>Bacteria</taxon>
        <taxon>Pseudomonadati</taxon>
        <taxon>Pseudomonadota</taxon>
        <taxon>Alphaproteobacteria</taxon>
        <taxon>Acetobacterales</taxon>
        <taxon>Roseomonadaceae</taxon>
        <taxon>Roseococcus</taxon>
    </lineage>
</organism>
<dbReference type="PANTHER" id="PTHR11895:SF7">
    <property type="entry name" value="GLUTAMYL-TRNA(GLN) AMIDOTRANSFERASE SUBUNIT A, MITOCHONDRIAL"/>
    <property type="match status" value="1"/>
</dbReference>
<dbReference type="EMBL" id="JAHCDA010000002">
    <property type="protein sequence ID" value="MBS7811021.1"/>
    <property type="molecule type" value="Genomic_DNA"/>
</dbReference>
<protein>
    <submittedName>
        <fullName evidence="3">Amidase</fullName>
    </submittedName>
</protein>
<accession>A0ABS5QBF4</accession>
<proteinExistence type="inferred from homology"/>
<dbReference type="InterPro" id="IPR036928">
    <property type="entry name" value="AS_sf"/>
</dbReference>
<dbReference type="Pfam" id="PF01425">
    <property type="entry name" value="Amidase"/>
    <property type="match status" value="1"/>
</dbReference>
<name>A0ABS5QBF4_9PROT</name>
<comment type="similarity">
    <text evidence="1">Belongs to the amidase family.</text>
</comment>
<evidence type="ECO:0000256" key="1">
    <source>
        <dbReference type="ARBA" id="ARBA00009199"/>
    </source>
</evidence>
<sequence length="479" mass="51047">MTGTAIVDSYDSYDAVGLAELVRRREVSPAELVDAAIGRIERLDGPINSVIHRLFDEARRQAAEPAGEGALAGVPFLLKDLNIQYRGQRTGNGSRAWSSHVAAHDSTITERYRAAGLIVLGFTNTAELGLACETAPAAHGPTRNPWDLTRSVGGSTGGAAAAVATRLVPAAHGTDGGGSIRIPSAHCGVFGLKPTRGRNPFGPDLGEGWNGLSAHHAITRTVRDSAVLLDVSHGPSPGDPYAAPAFTGRYAEVIERDPARLRVAFQTVRHDGSPIDPANAEAVRRTAALLERLGHEVEEARPEIDEALLKRSTRVIVASNLAHALHVRGVALGRPVREDEVEPITWLWAQEGARQEARALAAAVAAVHGLGRKLGAFFQKHDILLTSTTAQPPLPLGTVDMQSRDLDAFYEALRDHSAFTSIYNSTGVPAASVPLWWGEQGLPLGVQIAAPLGEDARVLQLAAQLERAEPWQDRRPPGV</sequence>
<feature type="domain" description="Amidase" evidence="2">
    <location>
        <begin position="31"/>
        <end position="459"/>
    </location>
</feature>
<evidence type="ECO:0000259" key="2">
    <source>
        <dbReference type="Pfam" id="PF01425"/>
    </source>
</evidence>
<dbReference type="InterPro" id="IPR000120">
    <property type="entry name" value="Amidase"/>
</dbReference>
<dbReference type="SUPFAM" id="SSF75304">
    <property type="entry name" value="Amidase signature (AS) enzymes"/>
    <property type="match status" value="1"/>
</dbReference>
<keyword evidence="4" id="KW-1185">Reference proteome</keyword>
<dbReference type="Proteomes" id="UP000766336">
    <property type="component" value="Unassembled WGS sequence"/>
</dbReference>
<evidence type="ECO:0000313" key="4">
    <source>
        <dbReference type="Proteomes" id="UP000766336"/>
    </source>
</evidence>
<reference evidence="3 4" key="1">
    <citation type="submission" date="2021-05" db="EMBL/GenBank/DDBJ databases">
        <title>Roseococcus sp. XZZS9, whole genome shotgun sequencing project.</title>
        <authorList>
            <person name="Zhao G."/>
            <person name="Shen L."/>
        </authorList>
    </citation>
    <scope>NUCLEOTIDE SEQUENCE [LARGE SCALE GENOMIC DNA]</scope>
    <source>
        <strain evidence="3 4">XZZS9</strain>
    </source>
</reference>
<evidence type="ECO:0000313" key="3">
    <source>
        <dbReference type="EMBL" id="MBS7811021.1"/>
    </source>
</evidence>
<gene>
    <name evidence="3" type="ORF">KHU32_08730</name>
</gene>
<dbReference type="RefSeq" id="WP_213669732.1">
    <property type="nucleotide sequence ID" value="NZ_JAHCDA010000002.1"/>
</dbReference>